<dbReference type="SUPFAM" id="SSF53474">
    <property type="entry name" value="alpha/beta-Hydrolases"/>
    <property type="match status" value="1"/>
</dbReference>
<organism evidence="3 4">
    <name type="scientific">Mongoliitalea lutea</name>
    <dbReference type="NCBI Taxonomy" id="849756"/>
    <lineage>
        <taxon>Bacteria</taxon>
        <taxon>Pseudomonadati</taxon>
        <taxon>Bacteroidota</taxon>
        <taxon>Cytophagia</taxon>
        <taxon>Cytophagales</taxon>
        <taxon>Cyclobacteriaceae</taxon>
        <taxon>Mongoliitalea</taxon>
    </lineage>
</organism>
<protein>
    <submittedName>
        <fullName evidence="3">Peptidase S9</fullName>
    </submittedName>
</protein>
<evidence type="ECO:0000259" key="2">
    <source>
        <dbReference type="Pfam" id="PF00326"/>
    </source>
</evidence>
<dbReference type="Proteomes" id="UP000642809">
    <property type="component" value="Unassembled WGS sequence"/>
</dbReference>
<evidence type="ECO:0000256" key="1">
    <source>
        <dbReference type="SAM" id="SignalP"/>
    </source>
</evidence>
<feature type="signal peptide" evidence="1">
    <location>
        <begin position="1"/>
        <end position="18"/>
    </location>
</feature>
<dbReference type="SUPFAM" id="SSF82171">
    <property type="entry name" value="DPP6 N-terminal domain-like"/>
    <property type="match status" value="1"/>
</dbReference>
<dbReference type="InterPro" id="IPR011042">
    <property type="entry name" value="6-blade_b-propeller_TolB-like"/>
</dbReference>
<reference evidence="3" key="1">
    <citation type="journal article" date="2014" name="Int. J. Syst. Evol. Microbiol.">
        <title>Complete genome sequence of Corynebacterium casei LMG S-19264T (=DSM 44701T), isolated from a smear-ripened cheese.</title>
        <authorList>
            <consortium name="US DOE Joint Genome Institute (JGI-PGF)"/>
            <person name="Walter F."/>
            <person name="Albersmeier A."/>
            <person name="Kalinowski J."/>
            <person name="Ruckert C."/>
        </authorList>
    </citation>
    <scope>NUCLEOTIDE SEQUENCE</scope>
    <source>
        <strain evidence="3">KCTC 23224</strain>
    </source>
</reference>
<feature type="chain" id="PRO_5035185521" evidence="1">
    <location>
        <begin position="19"/>
        <end position="934"/>
    </location>
</feature>
<dbReference type="GO" id="GO:0008236">
    <property type="term" value="F:serine-type peptidase activity"/>
    <property type="evidence" value="ECO:0007669"/>
    <property type="project" value="InterPro"/>
</dbReference>
<sequence length="934" mass="106500">MKKFVIIGLVLLSQVAFAQRRAAAPVVKEALTEAAYDEWKSITFRQLTPNGQHLAYTLNPEDGDGKVVFQNLAINTEVSIDRASNISLTADSQHAIFLIKAQKDSLTHYRRIKKKKEEMPKDSLGIFNFQTQQVRKIADVKSYKIPSKAGGWLAYLSEKMPENGEGQEKPKKVSDENGFTLIVVNLATGQEQSIPYVKDYQFDEQGTSLLYYSSATGEKQAGVYVQDLSSQTASLLMEGHSKYKINYLSFDEAGEQVAFIADTDTTKALIRSPQLMYWKKGQAKASVLADAKTAGVPTNWLISPNYNPSFSKDGKRLFLGTNPPPIVQDTTLLPEEIVNVEVWHWQDDYIYTEQNVRLPRERRKSYLAVVDLAANKLTQLGSEEIADIRLDEERKAEFVLGIDDRAYRMLRTWDISSFNDLYLVNMNNGSAKQIAQKIKGNARLSPDAGFVYWYSSPDSAWYTYHIKSGKTTNLTKGLPVTFSDELNDSPEYPSSYNLAGWTVNEESILIYDRYDIWKFDPLGNKSPKRLTNNGRENQLVYRYEKLDDEERFIDLSKALTLSLFDEKNKDAGFATLRPGTTIPQQLVKSGHRYNLIAKAKEADVLLYTKENFQEFPDLHVAETNFAKARKVTTANPQQSKYRWGTAELVKWLSLDNIELEGILYKPENFDPNKKYPMVVFYYERFSNTLHNHHKPEPIRSAVHRTMYVSNDYLVFVPDVVYKIGFPGESALNAILPGVTSLIQQGFVDPKKVGLQGHSWSGYQTAYILTKSNMFAAAEAGAIVANMTSAYGGIRWETGLARAFQYEKTQSRLGVSIWENPTRYIENSPLFYADKIETPLLLMHNDADGHVPWYQGIEMYVAMRRLNKPTWMLNYNGEPHWPVKRQNRIDFQKRMMQFFDHYLKDAPMPSWMVRGVPATEKGILQGYELMESSDN</sequence>
<feature type="domain" description="Peptidase S9 prolyl oligopeptidase catalytic" evidence="2">
    <location>
        <begin position="734"/>
        <end position="904"/>
    </location>
</feature>
<dbReference type="PANTHER" id="PTHR11731">
    <property type="entry name" value="PROTEASE FAMILY S9B,C DIPEPTIDYL-PEPTIDASE IV-RELATED"/>
    <property type="match status" value="1"/>
</dbReference>
<dbReference type="InterPro" id="IPR050278">
    <property type="entry name" value="Serine_Prot_S9B/DPPIV"/>
</dbReference>
<comment type="caution">
    <text evidence="3">The sequence shown here is derived from an EMBL/GenBank/DDBJ whole genome shotgun (WGS) entry which is preliminary data.</text>
</comment>
<dbReference type="Gene3D" id="2.120.10.30">
    <property type="entry name" value="TolB, C-terminal domain"/>
    <property type="match status" value="1"/>
</dbReference>
<dbReference type="InterPro" id="IPR001375">
    <property type="entry name" value="Peptidase_S9_cat"/>
</dbReference>
<reference evidence="3" key="2">
    <citation type="submission" date="2020-09" db="EMBL/GenBank/DDBJ databases">
        <authorList>
            <person name="Sun Q."/>
            <person name="Kim S."/>
        </authorList>
    </citation>
    <scope>NUCLEOTIDE SEQUENCE</scope>
    <source>
        <strain evidence="3">KCTC 23224</strain>
    </source>
</reference>
<dbReference type="EMBL" id="BMYF01000013">
    <property type="protein sequence ID" value="GHB40634.1"/>
    <property type="molecule type" value="Genomic_DNA"/>
</dbReference>
<name>A0A8J3CZ34_9BACT</name>
<dbReference type="PANTHER" id="PTHR11731:SF193">
    <property type="entry name" value="DIPEPTIDYL PEPTIDASE 9"/>
    <property type="match status" value="1"/>
</dbReference>
<keyword evidence="1" id="KW-0732">Signal</keyword>
<dbReference type="InterPro" id="IPR029058">
    <property type="entry name" value="AB_hydrolase_fold"/>
</dbReference>
<dbReference type="RefSeq" id="WP_189582243.1">
    <property type="nucleotide sequence ID" value="NZ_BMYF01000013.1"/>
</dbReference>
<proteinExistence type="predicted"/>
<keyword evidence="4" id="KW-1185">Reference proteome</keyword>
<evidence type="ECO:0000313" key="4">
    <source>
        <dbReference type="Proteomes" id="UP000642809"/>
    </source>
</evidence>
<gene>
    <name evidence="3" type="ORF">GCM10008106_22150</name>
</gene>
<dbReference type="Pfam" id="PF00326">
    <property type="entry name" value="Peptidase_S9"/>
    <property type="match status" value="1"/>
</dbReference>
<evidence type="ECO:0000313" key="3">
    <source>
        <dbReference type="EMBL" id="GHB40634.1"/>
    </source>
</evidence>
<dbReference type="GO" id="GO:0008239">
    <property type="term" value="F:dipeptidyl-peptidase activity"/>
    <property type="evidence" value="ECO:0007669"/>
    <property type="project" value="TreeGrafter"/>
</dbReference>
<dbReference type="AlphaFoldDB" id="A0A8J3CZ34"/>
<dbReference type="Gene3D" id="3.40.50.1820">
    <property type="entry name" value="alpha/beta hydrolase"/>
    <property type="match status" value="1"/>
</dbReference>
<accession>A0A8J3CZ34</accession>
<dbReference type="GO" id="GO:0006508">
    <property type="term" value="P:proteolysis"/>
    <property type="evidence" value="ECO:0007669"/>
    <property type="project" value="InterPro"/>
</dbReference>